<evidence type="ECO:0000313" key="4">
    <source>
        <dbReference type="Proteomes" id="UP000001307"/>
    </source>
</evidence>
<feature type="coiled-coil region" evidence="1">
    <location>
        <begin position="51"/>
        <end position="85"/>
    </location>
</feature>
<name>E4X2E9_OIKDI</name>
<feature type="compositionally biased region" description="Polar residues" evidence="2">
    <location>
        <begin position="377"/>
        <end position="388"/>
    </location>
</feature>
<feature type="region of interest" description="Disordered" evidence="2">
    <location>
        <begin position="221"/>
        <end position="241"/>
    </location>
</feature>
<gene>
    <name evidence="3" type="ORF">GSOID_T00017051001</name>
</gene>
<reference evidence="3" key="1">
    <citation type="journal article" date="2010" name="Science">
        <title>Plasticity of animal genome architecture unmasked by rapid evolution of a pelagic tunicate.</title>
        <authorList>
            <person name="Denoeud F."/>
            <person name="Henriet S."/>
            <person name="Mungpakdee S."/>
            <person name="Aury J.M."/>
            <person name="Da Silva C."/>
            <person name="Brinkmann H."/>
            <person name="Mikhaleva J."/>
            <person name="Olsen L.C."/>
            <person name="Jubin C."/>
            <person name="Canestro C."/>
            <person name="Bouquet J.M."/>
            <person name="Danks G."/>
            <person name="Poulain J."/>
            <person name="Campsteijn C."/>
            <person name="Adamski M."/>
            <person name="Cross I."/>
            <person name="Yadetie F."/>
            <person name="Muffato M."/>
            <person name="Louis A."/>
            <person name="Butcher S."/>
            <person name="Tsagkogeorga G."/>
            <person name="Konrad A."/>
            <person name="Singh S."/>
            <person name="Jensen M.F."/>
            <person name="Cong E.H."/>
            <person name="Eikeseth-Otteraa H."/>
            <person name="Noel B."/>
            <person name="Anthouard V."/>
            <person name="Porcel B.M."/>
            <person name="Kachouri-Lafond R."/>
            <person name="Nishino A."/>
            <person name="Ugolini M."/>
            <person name="Chourrout P."/>
            <person name="Nishida H."/>
            <person name="Aasland R."/>
            <person name="Huzurbazar S."/>
            <person name="Westhof E."/>
            <person name="Delsuc F."/>
            <person name="Lehrach H."/>
            <person name="Reinhardt R."/>
            <person name="Weissenbach J."/>
            <person name="Roy S.W."/>
            <person name="Artiguenave F."/>
            <person name="Postlethwait J.H."/>
            <person name="Manak J.R."/>
            <person name="Thompson E.M."/>
            <person name="Jaillon O."/>
            <person name="Du Pasquier L."/>
            <person name="Boudinot P."/>
            <person name="Liberles D.A."/>
            <person name="Volff J.N."/>
            <person name="Philippe H."/>
            <person name="Lenhard B."/>
            <person name="Roest Crollius H."/>
            <person name="Wincker P."/>
            <person name="Chourrout D."/>
        </authorList>
    </citation>
    <scope>NUCLEOTIDE SEQUENCE [LARGE SCALE GENOMIC DNA]</scope>
</reference>
<keyword evidence="4" id="KW-1185">Reference proteome</keyword>
<accession>E4X2E9</accession>
<protein>
    <submittedName>
        <fullName evidence="3">Uncharacterized protein</fullName>
    </submittedName>
</protein>
<feature type="region of interest" description="Disordered" evidence="2">
    <location>
        <begin position="272"/>
        <end position="403"/>
    </location>
</feature>
<evidence type="ECO:0000313" key="3">
    <source>
        <dbReference type="EMBL" id="CBY07379.1"/>
    </source>
</evidence>
<sequence>MTMARERFDYAAKEAKQTFNELNRWRKMLECWPEVIKEVQNGKTLTGAVDKQIYELKEEGLNENIQEALKKDEQKSKEKDRLKDKWIQADRLWKEHALTECQPFAYQSDEKYFRIGGGAIKLNQKPQQSLDEIGSEFRDLFMEEDTIRKINYTQIVTLLRKYEKACPTGTHDQQQISEVLNFVRDNPKISRIQFIEEAFKIANADLRTELATRVIKMKKDKEANDDLESSIDPDKEREQQLRAGRTYQQQLNKMQNILRPVQNFLPAADKNKYKLSTNNSQQFQRGRGRGRGNYRGGYGQNQDQRSYGQQGGNWGNQNWGQQGGRQNWNKPYDRPNQYGGNQGRFNNENGQRPGFGNFQGGRGNHNNRFQHGGRSGHWNQQRPQWNTQEDQRRGNAGPKDNQK</sequence>
<keyword evidence="1" id="KW-0175">Coiled coil</keyword>
<feature type="compositionally biased region" description="Low complexity" evidence="2">
    <location>
        <begin position="315"/>
        <end position="329"/>
    </location>
</feature>
<evidence type="ECO:0000256" key="2">
    <source>
        <dbReference type="SAM" id="MobiDB-lite"/>
    </source>
</evidence>
<evidence type="ECO:0000256" key="1">
    <source>
        <dbReference type="SAM" id="Coils"/>
    </source>
</evidence>
<dbReference type="InParanoid" id="E4X2E9"/>
<organism evidence="3">
    <name type="scientific">Oikopleura dioica</name>
    <name type="common">Tunicate</name>
    <dbReference type="NCBI Taxonomy" id="34765"/>
    <lineage>
        <taxon>Eukaryota</taxon>
        <taxon>Metazoa</taxon>
        <taxon>Chordata</taxon>
        <taxon>Tunicata</taxon>
        <taxon>Appendicularia</taxon>
        <taxon>Copelata</taxon>
        <taxon>Oikopleuridae</taxon>
        <taxon>Oikopleura</taxon>
    </lineage>
</organism>
<proteinExistence type="predicted"/>
<dbReference type="Proteomes" id="UP000001307">
    <property type="component" value="Unassembled WGS sequence"/>
</dbReference>
<dbReference type="AlphaFoldDB" id="E4X2E9"/>
<dbReference type="EMBL" id="FN653022">
    <property type="protein sequence ID" value="CBY07379.1"/>
    <property type="molecule type" value="Genomic_DNA"/>
</dbReference>